<organism evidence="4 5">
    <name type="scientific">Flexivirga endophytica</name>
    <dbReference type="NCBI Taxonomy" id="1849103"/>
    <lineage>
        <taxon>Bacteria</taxon>
        <taxon>Bacillati</taxon>
        <taxon>Actinomycetota</taxon>
        <taxon>Actinomycetes</taxon>
        <taxon>Micrococcales</taxon>
        <taxon>Dermacoccaceae</taxon>
        <taxon>Flexivirga</taxon>
    </lineage>
</organism>
<evidence type="ECO:0000313" key="4">
    <source>
        <dbReference type="EMBL" id="GGB21736.1"/>
    </source>
</evidence>
<evidence type="ECO:0000313" key="5">
    <source>
        <dbReference type="Proteomes" id="UP000636793"/>
    </source>
</evidence>
<protein>
    <recommendedName>
        <fullName evidence="6">SDR family oxidoreductase</fullName>
    </recommendedName>
</protein>
<reference evidence="4" key="1">
    <citation type="journal article" date="2014" name="Int. J. Syst. Evol. Microbiol.">
        <title>Complete genome sequence of Corynebacterium casei LMG S-19264T (=DSM 44701T), isolated from a smear-ripened cheese.</title>
        <authorList>
            <consortium name="US DOE Joint Genome Institute (JGI-PGF)"/>
            <person name="Walter F."/>
            <person name="Albersmeier A."/>
            <person name="Kalinowski J."/>
            <person name="Ruckert C."/>
        </authorList>
    </citation>
    <scope>NUCLEOTIDE SEQUENCE</scope>
    <source>
        <strain evidence="4">CGMCC 1.15085</strain>
    </source>
</reference>
<dbReference type="GO" id="GO:0016020">
    <property type="term" value="C:membrane"/>
    <property type="evidence" value="ECO:0007669"/>
    <property type="project" value="TreeGrafter"/>
</dbReference>
<sequence>MRERQRDNTSHTFNQKSPAEPRSALITGAADGIGIALARHLAGTYQELILVDTAADSLVSLAADLPCQTKIAALDVTAEAYRFDLASLVEKSPLLDGVFTFAGVMHTGEVRRSTFEDLVRVININLIGTIATVHACLPYLTPGSSIVTASSAIESVAMPRHSSYVASKAGVYGFTRTLANELDQEGTGIRVSTALIGGVRTDILRNGSFAENEDRADRSASFDRRVGRSSADQIARAIVRGQQHGSRVIYAGLDSRIAALLARTIGRYTRLPRV</sequence>
<evidence type="ECO:0000256" key="2">
    <source>
        <dbReference type="ARBA" id="ARBA00023002"/>
    </source>
</evidence>
<dbReference type="EMBL" id="BMHI01000001">
    <property type="protein sequence ID" value="GGB21736.1"/>
    <property type="molecule type" value="Genomic_DNA"/>
</dbReference>
<dbReference type="PANTHER" id="PTHR44196:SF1">
    <property type="entry name" value="DEHYDROGENASE_REDUCTASE SDR FAMILY MEMBER 7B"/>
    <property type="match status" value="1"/>
</dbReference>
<proteinExistence type="inferred from homology"/>
<evidence type="ECO:0008006" key="6">
    <source>
        <dbReference type="Google" id="ProtNLM"/>
    </source>
</evidence>
<keyword evidence="5" id="KW-1185">Reference proteome</keyword>
<dbReference type="Pfam" id="PF00106">
    <property type="entry name" value="adh_short"/>
    <property type="match status" value="1"/>
</dbReference>
<dbReference type="InterPro" id="IPR020904">
    <property type="entry name" value="Sc_DH/Rdtase_CS"/>
</dbReference>
<dbReference type="PRINTS" id="PR00081">
    <property type="entry name" value="GDHRDH"/>
</dbReference>
<dbReference type="PROSITE" id="PS00061">
    <property type="entry name" value="ADH_SHORT"/>
    <property type="match status" value="1"/>
</dbReference>
<comment type="caution">
    <text evidence="4">The sequence shown here is derived from an EMBL/GenBank/DDBJ whole genome shotgun (WGS) entry which is preliminary data.</text>
</comment>
<dbReference type="Proteomes" id="UP000636793">
    <property type="component" value="Unassembled WGS sequence"/>
</dbReference>
<evidence type="ECO:0000256" key="3">
    <source>
        <dbReference type="SAM" id="MobiDB-lite"/>
    </source>
</evidence>
<dbReference type="GO" id="GO:0016491">
    <property type="term" value="F:oxidoreductase activity"/>
    <property type="evidence" value="ECO:0007669"/>
    <property type="project" value="UniProtKB-KW"/>
</dbReference>
<dbReference type="InterPro" id="IPR002347">
    <property type="entry name" value="SDR_fam"/>
</dbReference>
<dbReference type="AlphaFoldDB" id="A0A916SWV5"/>
<keyword evidence="2" id="KW-0560">Oxidoreductase</keyword>
<dbReference type="RefSeq" id="WP_188835751.1">
    <property type="nucleotide sequence ID" value="NZ_BMHI01000001.1"/>
</dbReference>
<dbReference type="PANTHER" id="PTHR44196">
    <property type="entry name" value="DEHYDROGENASE/REDUCTASE SDR FAMILY MEMBER 7B"/>
    <property type="match status" value="1"/>
</dbReference>
<name>A0A916SWV5_9MICO</name>
<accession>A0A916SWV5</accession>
<evidence type="ECO:0000256" key="1">
    <source>
        <dbReference type="ARBA" id="ARBA00006484"/>
    </source>
</evidence>
<gene>
    <name evidence="4" type="ORF">GCM10011492_09530</name>
</gene>
<dbReference type="SUPFAM" id="SSF51735">
    <property type="entry name" value="NAD(P)-binding Rossmann-fold domains"/>
    <property type="match status" value="1"/>
</dbReference>
<dbReference type="InterPro" id="IPR036291">
    <property type="entry name" value="NAD(P)-bd_dom_sf"/>
</dbReference>
<reference evidence="4" key="2">
    <citation type="submission" date="2020-09" db="EMBL/GenBank/DDBJ databases">
        <authorList>
            <person name="Sun Q."/>
            <person name="Zhou Y."/>
        </authorList>
    </citation>
    <scope>NUCLEOTIDE SEQUENCE</scope>
    <source>
        <strain evidence="4">CGMCC 1.15085</strain>
    </source>
</reference>
<feature type="region of interest" description="Disordered" evidence="3">
    <location>
        <begin position="1"/>
        <end position="21"/>
    </location>
</feature>
<dbReference type="Gene3D" id="3.40.50.720">
    <property type="entry name" value="NAD(P)-binding Rossmann-like Domain"/>
    <property type="match status" value="1"/>
</dbReference>
<dbReference type="CDD" id="cd05233">
    <property type="entry name" value="SDR_c"/>
    <property type="match status" value="1"/>
</dbReference>
<comment type="similarity">
    <text evidence="1">Belongs to the short-chain dehydrogenases/reductases (SDR) family.</text>
</comment>